<organism evidence="2">
    <name type="scientific">Perkinsus marinus (strain ATCC 50983 / TXsc)</name>
    <dbReference type="NCBI Taxonomy" id="423536"/>
    <lineage>
        <taxon>Eukaryota</taxon>
        <taxon>Sar</taxon>
        <taxon>Alveolata</taxon>
        <taxon>Perkinsozoa</taxon>
        <taxon>Perkinsea</taxon>
        <taxon>Perkinsida</taxon>
        <taxon>Perkinsidae</taxon>
        <taxon>Perkinsus</taxon>
    </lineage>
</organism>
<dbReference type="GeneID" id="9049031"/>
<dbReference type="OrthoDB" id="438813at2759"/>
<dbReference type="InParanoid" id="C5KAX5"/>
<evidence type="ECO:0000313" key="1">
    <source>
        <dbReference type="EMBL" id="EER18301.1"/>
    </source>
</evidence>
<dbReference type="GO" id="GO:0005856">
    <property type="term" value="C:cytoskeleton"/>
    <property type="evidence" value="ECO:0007669"/>
    <property type="project" value="InterPro"/>
</dbReference>
<sequence>MRERSRSKLVQRRIRETLLEKRYLPAISGEASYFTVPFTNPLSVEALYSVRVGRVGGDSNLTVERSRPCGLSLVTDPIEWRYIVKSRGFSEPNSGYELFTATAEFLLRPGQMVELPFRFLSLIESEADLIFEISIRRSGGEIARVVELVIPGPLGFLVDQVARCWELEGAAVRKTLSLAKEVETDASLVISPDDSGVSVTRANEQPRQLCISLMAPGAIERPREAVCLVYTRSDIYRERPMSVVRIICYALFGDYVKGVVGQPIHKAIKLPPQLHHGASSIVAYSTNSALAEIEPSHIRVPRCGPCHLPLSILPSISGMSTCLFFVAKDGEASAMGRPLVGWVLNIQAEPPTVTETHDLTLTYGQQSRKRLPFRNPLTRQTEFMMSSSNPDILQVS</sequence>
<name>C5KAX5_PERM5</name>
<dbReference type="PANTHER" id="PTHR31043">
    <property type="entry name" value="NEPHROCYSTIN-4"/>
    <property type="match status" value="1"/>
</dbReference>
<evidence type="ECO:0000313" key="2">
    <source>
        <dbReference type="Proteomes" id="UP000007800"/>
    </source>
</evidence>
<dbReference type="RefSeq" id="XP_002786505.1">
    <property type="nucleotide sequence ID" value="XM_002786459.1"/>
</dbReference>
<dbReference type="PANTHER" id="PTHR31043:SF3">
    <property type="entry name" value="NEPHROCYSTIN-4"/>
    <property type="match status" value="1"/>
</dbReference>
<dbReference type="GO" id="GO:0090090">
    <property type="term" value="P:negative regulation of canonical Wnt signaling pathway"/>
    <property type="evidence" value="ECO:0007669"/>
    <property type="project" value="InterPro"/>
</dbReference>
<dbReference type="GO" id="GO:0097730">
    <property type="term" value="C:non-motile cilium"/>
    <property type="evidence" value="ECO:0007669"/>
    <property type="project" value="InterPro"/>
</dbReference>
<keyword evidence="2" id="KW-1185">Reference proteome</keyword>
<dbReference type="EMBL" id="GG671811">
    <property type="protein sequence ID" value="EER18301.1"/>
    <property type="molecule type" value="Genomic_DNA"/>
</dbReference>
<gene>
    <name evidence="1" type="ORF">Pmar_PMAR005207</name>
</gene>
<proteinExistence type="predicted"/>
<dbReference type="AlphaFoldDB" id="C5KAX5"/>
<protein>
    <submittedName>
        <fullName evidence="1">Uncharacterized protein</fullName>
    </submittedName>
</protein>
<reference evidence="1 2" key="1">
    <citation type="submission" date="2008-07" db="EMBL/GenBank/DDBJ databases">
        <authorList>
            <person name="El-Sayed N."/>
            <person name="Caler E."/>
            <person name="Inman J."/>
            <person name="Amedeo P."/>
            <person name="Hass B."/>
            <person name="Wortman J."/>
        </authorList>
    </citation>
    <scope>NUCLEOTIDE SEQUENCE [LARGE SCALE GENOMIC DNA]</scope>
    <source>
        <strain evidence="2">ATCC 50983 / TXsc</strain>
    </source>
</reference>
<accession>C5KAX5</accession>
<dbReference type="Proteomes" id="UP000007800">
    <property type="component" value="Unassembled WGS sequence"/>
</dbReference>
<dbReference type="InterPro" id="IPR029775">
    <property type="entry name" value="NPHP4"/>
</dbReference>